<evidence type="ECO:0000313" key="2">
    <source>
        <dbReference type="EMBL" id="MPC63501.1"/>
    </source>
</evidence>
<dbReference type="EMBL" id="VSRR010020891">
    <property type="protein sequence ID" value="MPC63501.1"/>
    <property type="molecule type" value="Genomic_DNA"/>
</dbReference>
<dbReference type="AlphaFoldDB" id="A0A5B7GTD1"/>
<name>A0A5B7GTD1_PORTR</name>
<gene>
    <name evidence="2" type="ORF">E2C01_057599</name>
</gene>
<keyword evidence="1" id="KW-1133">Transmembrane helix</keyword>
<evidence type="ECO:0000313" key="3">
    <source>
        <dbReference type="Proteomes" id="UP000324222"/>
    </source>
</evidence>
<reference evidence="2 3" key="1">
    <citation type="submission" date="2019-05" db="EMBL/GenBank/DDBJ databases">
        <title>Another draft genome of Portunus trituberculatus and its Hox gene families provides insights of decapod evolution.</title>
        <authorList>
            <person name="Jeong J.-H."/>
            <person name="Song I."/>
            <person name="Kim S."/>
            <person name="Choi T."/>
            <person name="Kim D."/>
            <person name="Ryu S."/>
            <person name="Kim W."/>
        </authorList>
    </citation>
    <scope>NUCLEOTIDE SEQUENCE [LARGE SCALE GENOMIC DNA]</scope>
    <source>
        <tissue evidence="2">Muscle</tissue>
    </source>
</reference>
<proteinExistence type="predicted"/>
<dbReference type="Proteomes" id="UP000324222">
    <property type="component" value="Unassembled WGS sequence"/>
</dbReference>
<protein>
    <submittedName>
        <fullName evidence="2">Uncharacterized protein</fullName>
    </submittedName>
</protein>
<keyword evidence="1" id="KW-0472">Membrane</keyword>
<feature type="transmembrane region" description="Helical" evidence="1">
    <location>
        <begin position="36"/>
        <end position="57"/>
    </location>
</feature>
<keyword evidence="3" id="KW-1185">Reference proteome</keyword>
<comment type="caution">
    <text evidence="2">The sequence shown here is derived from an EMBL/GenBank/DDBJ whole genome shotgun (WGS) entry which is preliminary data.</text>
</comment>
<keyword evidence="1" id="KW-0812">Transmembrane</keyword>
<sequence>MPYLYQYPSSQYLKGSGWSSSRLYTALHRRSDDFPVIKFVTFTTIQLTTIVSLVVMAELRTQMSLCSASVHLSAQLCPAYEYI</sequence>
<accession>A0A5B7GTD1</accession>
<evidence type="ECO:0000256" key="1">
    <source>
        <dbReference type="SAM" id="Phobius"/>
    </source>
</evidence>
<organism evidence="2 3">
    <name type="scientific">Portunus trituberculatus</name>
    <name type="common">Swimming crab</name>
    <name type="synonym">Neptunus trituberculatus</name>
    <dbReference type="NCBI Taxonomy" id="210409"/>
    <lineage>
        <taxon>Eukaryota</taxon>
        <taxon>Metazoa</taxon>
        <taxon>Ecdysozoa</taxon>
        <taxon>Arthropoda</taxon>
        <taxon>Crustacea</taxon>
        <taxon>Multicrustacea</taxon>
        <taxon>Malacostraca</taxon>
        <taxon>Eumalacostraca</taxon>
        <taxon>Eucarida</taxon>
        <taxon>Decapoda</taxon>
        <taxon>Pleocyemata</taxon>
        <taxon>Brachyura</taxon>
        <taxon>Eubrachyura</taxon>
        <taxon>Portunoidea</taxon>
        <taxon>Portunidae</taxon>
        <taxon>Portuninae</taxon>
        <taxon>Portunus</taxon>
    </lineage>
</organism>